<feature type="transmembrane region" description="Helical" evidence="10">
    <location>
        <begin position="12"/>
        <end position="32"/>
    </location>
</feature>
<evidence type="ECO:0000256" key="2">
    <source>
        <dbReference type="ARBA" id="ARBA00022475"/>
    </source>
</evidence>
<protein>
    <recommendedName>
        <fullName evidence="10">Fluoride-specific ion channel FluC</fullName>
    </recommendedName>
</protein>
<keyword evidence="3 10" id="KW-0812">Transmembrane</keyword>
<feature type="transmembrane region" description="Helical" evidence="10">
    <location>
        <begin position="70"/>
        <end position="90"/>
    </location>
</feature>
<comment type="subcellular location">
    <subcellularLocation>
        <location evidence="1 10">Cell membrane</location>
        <topology evidence="1 10">Multi-pass membrane protein</topology>
    </subcellularLocation>
</comment>
<reference evidence="11" key="1">
    <citation type="submission" date="2022-05" db="EMBL/GenBank/DDBJ databases">
        <title>Complete genome sequence of toluene-degrading Gulosibacter sediminis strain ACHW.36C.</title>
        <authorList>
            <person name="Wai A.C."/>
            <person name="Lai G.K."/>
            <person name="Griffin S.D."/>
            <person name="Leung F.C."/>
        </authorList>
    </citation>
    <scope>NUCLEOTIDE SEQUENCE [LARGE SCALE GENOMIC DNA]</scope>
    <source>
        <strain evidence="11">ACHW.36C</strain>
    </source>
</reference>
<evidence type="ECO:0000313" key="11">
    <source>
        <dbReference type="EMBL" id="UQN15007.1"/>
    </source>
</evidence>
<accession>A0ABY4N0N6</accession>
<comment type="activity regulation">
    <text evidence="10">Na(+) is not transported, but it plays an essential structural role and its presence is essential for fluoride channel function.</text>
</comment>
<dbReference type="EMBL" id="CP097160">
    <property type="protein sequence ID" value="UQN15007.1"/>
    <property type="molecule type" value="Genomic_DNA"/>
</dbReference>
<evidence type="ECO:0000256" key="4">
    <source>
        <dbReference type="ARBA" id="ARBA00022989"/>
    </source>
</evidence>
<comment type="function">
    <text evidence="9 10">Fluoride-specific ion channel. Important for reducing fluoride concentration in the cell, thus reducing its toxicity.</text>
</comment>
<keyword evidence="10" id="KW-0479">Metal-binding</keyword>
<feature type="binding site" evidence="10">
    <location>
        <position position="83"/>
    </location>
    <ligand>
        <name>Na(+)</name>
        <dbReference type="ChEBI" id="CHEBI:29101"/>
        <note>structural</note>
    </ligand>
</feature>
<keyword evidence="10" id="KW-0406">Ion transport</keyword>
<organism evidence="11">
    <name type="scientific">Gulosibacter sediminis</name>
    <dbReference type="NCBI Taxonomy" id="1729695"/>
    <lineage>
        <taxon>Bacteria</taxon>
        <taxon>Bacillati</taxon>
        <taxon>Actinomycetota</taxon>
        <taxon>Actinomycetes</taxon>
        <taxon>Micrococcales</taxon>
        <taxon>Microbacteriaceae</taxon>
        <taxon>Gulosibacter</taxon>
    </lineage>
</organism>
<evidence type="ECO:0000256" key="5">
    <source>
        <dbReference type="ARBA" id="ARBA00023136"/>
    </source>
</evidence>
<evidence type="ECO:0000256" key="7">
    <source>
        <dbReference type="ARBA" id="ARBA00035120"/>
    </source>
</evidence>
<evidence type="ECO:0000256" key="6">
    <source>
        <dbReference type="ARBA" id="ARBA00023303"/>
    </source>
</evidence>
<sequence>MTVTPTPTPRLLRNAALVFAGGAVGAGLRFALTSLAPLGSMWTTLAINLVGAFALGVLTAIALRRGTEQLRLLLGTGLLGGFTTYSSFAFDVSALAAYGDLAWIVLAVASLFVGFAFAALGWRLGSA</sequence>
<comment type="catalytic activity">
    <reaction evidence="8">
        <text>fluoride(in) = fluoride(out)</text>
        <dbReference type="Rhea" id="RHEA:76159"/>
        <dbReference type="ChEBI" id="CHEBI:17051"/>
    </reaction>
    <physiologicalReaction direction="left-to-right" evidence="8">
        <dbReference type="Rhea" id="RHEA:76160"/>
    </physiologicalReaction>
</comment>
<keyword evidence="4 10" id="KW-1133">Transmembrane helix</keyword>
<name>A0ABY4N0N6_9MICO</name>
<evidence type="ECO:0000256" key="1">
    <source>
        <dbReference type="ARBA" id="ARBA00004651"/>
    </source>
</evidence>
<comment type="similarity">
    <text evidence="7 10">Belongs to the fluoride channel Fluc/FEX (TC 1.A.43) family.</text>
</comment>
<feature type="transmembrane region" description="Helical" evidence="10">
    <location>
        <begin position="44"/>
        <end position="63"/>
    </location>
</feature>
<evidence type="ECO:0000256" key="9">
    <source>
        <dbReference type="ARBA" id="ARBA00049940"/>
    </source>
</evidence>
<evidence type="ECO:0000256" key="8">
    <source>
        <dbReference type="ARBA" id="ARBA00035585"/>
    </source>
</evidence>
<dbReference type="HAMAP" id="MF_00454">
    <property type="entry name" value="FluC"/>
    <property type="match status" value="1"/>
</dbReference>
<gene>
    <name evidence="10" type="primary">fluC</name>
    <name evidence="10" type="synonym">crcB</name>
    <name evidence="11" type="ORF">M3M28_00625</name>
</gene>
<keyword evidence="2 10" id="KW-1003">Cell membrane</keyword>
<keyword evidence="10" id="KW-0813">Transport</keyword>
<keyword evidence="6 10" id="KW-0407">Ion channel</keyword>
<keyword evidence="5 10" id="KW-0472">Membrane</keyword>
<feature type="binding site" evidence="10">
    <location>
        <position position="80"/>
    </location>
    <ligand>
        <name>Na(+)</name>
        <dbReference type="ChEBI" id="CHEBI:29101"/>
        <note>structural</note>
    </ligand>
</feature>
<feature type="transmembrane region" description="Helical" evidence="10">
    <location>
        <begin position="102"/>
        <end position="122"/>
    </location>
</feature>
<dbReference type="InterPro" id="IPR003691">
    <property type="entry name" value="FluC"/>
</dbReference>
<dbReference type="Pfam" id="PF02537">
    <property type="entry name" value="CRCB"/>
    <property type="match status" value="1"/>
</dbReference>
<proteinExistence type="inferred from homology"/>
<evidence type="ECO:0000256" key="3">
    <source>
        <dbReference type="ARBA" id="ARBA00022692"/>
    </source>
</evidence>
<keyword evidence="10" id="KW-0915">Sodium</keyword>
<evidence type="ECO:0000256" key="10">
    <source>
        <dbReference type="HAMAP-Rule" id="MF_00454"/>
    </source>
</evidence>